<keyword evidence="3" id="KW-1185">Reference proteome</keyword>
<feature type="domain" description="Tail spike" evidence="1">
    <location>
        <begin position="120"/>
        <end position="358"/>
    </location>
</feature>
<dbReference type="Proteomes" id="UP001623592">
    <property type="component" value="Unassembled WGS sequence"/>
</dbReference>
<organism evidence="2 3">
    <name type="scientific">Clostridium neuense</name>
    <dbReference type="NCBI Taxonomy" id="1728934"/>
    <lineage>
        <taxon>Bacteria</taxon>
        <taxon>Bacillati</taxon>
        <taxon>Bacillota</taxon>
        <taxon>Clostridia</taxon>
        <taxon>Eubacteriales</taxon>
        <taxon>Clostridiaceae</taxon>
        <taxon>Clostridium</taxon>
    </lineage>
</organism>
<dbReference type="NCBIfam" id="TIGR01665">
    <property type="entry name" value="put_anti_recept"/>
    <property type="match status" value="1"/>
</dbReference>
<proteinExistence type="predicted"/>
<evidence type="ECO:0000259" key="1">
    <source>
        <dbReference type="Pfam" id="PF06605"/>
    </source>
</evidence>
<comment type="caution">
    <text evidence="2">The sequence shown here is derived from an EMBL/GenBank/DDBJ whole genome shotgun (WGS) entry which is preliminary data.</text>
</comment>
<dbReference type="EMBL" id="JBJIAA010000010">
    <property type="protein sequence ID" value="MFL0251414.1"/>
    <property type="molecule type" value="Genomic_DNA"/>
</dbReference>
<dbReference type="InterPro" id="IPR010572">
    <property type="entry name" value="Tail_dom"/>
</dbReference>
<accession>A0ABW8TKF3</accession>
<evidence type="ECO:0000313" key="2">
    <source>
        <dbReference type="EMBL" id="MFL0251414.1"/>
    </source>
</evidence>
<protein>
    <submittedName>
        <fullName evidence="2">Phage tail spike protein</fullName>
    </submittedName>
</protein>
<dbReference type="Pfam" id="PF06605">
    <property type="entry name" value="Prophage_tail"/>
    <property type="match status" value="1"/>
</dbReference>
<gene>
    <name evidence="2" type="ORF">ACJDT4_13405</name>
</gene>
<dbReference type="RefSeq" id="WP_406788069.1">
    <property type="nucleotide sequence ID" value="NZ_JBJIAA010000010.1"/>
</dbReference>
<evidence type="ECO:0000313" key="3">
    <source>
        <dbReference type="Proteomes" id="UP001623592"/>
    </source>
</evidence>
<reference evidence="2 3" key="1">
    <citation type="submission" date="2024-11" db="EMBL/GenBank/DDBJ databases">
        <authorList>
            <person name="Heng Y.C."/>
            <person name="Lim A.C.H."/>
            <person name="Lee J.K.Y."/>
            <person name="Kittelmann S."/>
        </authorList>
    </citation>
    <scope>NUCLEOTIDE SEQUENCE [LARGE SCALE GENOMIC DNA]</scope>
    <source>
        <strain evidence="2 3">WILCCON 0114</strain>
    </source>
</reference>
<dbReference type="InterPro" id="IPR007119">
    <property type="entry name" value="Phage_tail_spike_N"/>
</dbReference>
<name>A0ABW8TKF3_9CLOT</name>
<sequence>MAYKISIFNNDVETIIHYPTAEKEAPHLDKMDLVEKDNDVDSFSFSIPINNPGYNLLQDYKTKIKIIDVSDNSIRFVGRILNPTESMGTGGFYKSVPCESALAYLLDSNSRTTAILGDNLRGALTKLLAMHNNAVETDKQIQLGNVDVTLNNIAYGCNFEPVLNAILNILKNVKEYHLRIRETNGVLYLDCLQSLSSNTADVRLGENMKELIKSKDISQLATRIIPLGANNLDISGVNGGVDYIEDLTAKGLYGVIEKTISYSDITDATTLKSTATADISNYTQPLITLQIDALDLSKLTGIKANEFMKGMSLHIINSVMAIDTVVKIVVCDVDLTKEYNPKLTLSNIPQTMQDIVSGIQNSSLSNDSTHRGVQVGDSFGIRVAGDKNITLLSGDTFEMSRKSDNVKVLYFDEEGNVNGNDCTFNDMKVKDSFAVYHGDKKVMEIGYYTGVVGDVKQIKFEKAAIIEGMDTSNIEITAANLYFGEDGNRVVADTSYVNNRVNDSNNWWYDNYFQNAKDGTFTSQDGKTITVTKGIVTDIQ</sequence>